<comment type="caution">
    <text evidence="1">The sequence shown here is derived from an EMBL/GenBank/DDBJ whole genome shotgun (WGS) entry which is preliminary data.</text>
</comment>
<organism evidence="1 2">
    <name type="scientific">Fusarium piperis</name>
    <dbReference type="NCBI Taxonomy" id="1435070"/>
    <lineage>
        <taxon>Eukaryota</taxon>
        <taxon>Fungi</taxon>
        <taxon>Dikarya</taxon>
        <taxon>Ascomycota</taxon>
        <taxon>Pezizomycotina</taxon>
        <taxon>Sordariomycetes</taxon>
        <taxon>Hypocreomycetidae</taxon>
        <taxon>Hypocreales</taxon>
        <taxon>Nectriaceae</taxon>
        <taxon>Fusarium</taxon>
        <taxon>Fusarium solani species complex</taxon>
    </lineage>
</organism>
<proteinExistence type="predicted"/>
<name>A0A9W8WBZ2_9HYPO</name>
<gene>
    <name evidence="1" type="ORF">N0V84_006414</name>
</gene>
<accession>A0A9W8WBZ2</accession>
<sequence>MEQALYVQPTQDVGVTEEVDRQVDNLGSLAPVHSEEAIFIDRRHLWSSFFGYSLSIERRLERHLVILHALQEASPSRSAITDASQGNIFTQFLHSRFRWFRAPSAAKYHVSRPDRLMLKINKDVAVSNLNHMIDLLEIAKMLPKPTKPLFSPPVALWQGAVLGAMKLVEPLAWDLFLDYNLNCLHKELEGLKREFVNGTIGEKNRGAMDSWHMNARSLIR</sequence>
<evidence type="ECO:0000313" key="2">
    <source>
        <dbReference type="Proteomes" id="UP001140502"/>
    </source>
</evidence>
<keyword evidence="2" id="KW-1185">Reference proteome</keyword>
<reference evidence="1" key="1">
    <citation type="submission" date="2022-10" db="EMBL/GenBank/DDBJ databases">
        <title>Tapping the CABI collections for fungal endophytes: first genome assemblies for Collariella, Neodidymelliopsis, Ascochyta clinopodiicola, Didymella pomorum, Didymosphaeria variabile, Neocosmospora piperis and Neocucurbitaria cava.</title>
        <authorList>
            <person name="Hill R."/>
        </authorList>
    </citation>
    <scope>NUCLEOTIDE SEQUENCE</scope>
    <source>
        <strain evidence="1">IMI 366586</strain>
    </source>
</reference>
<dbReference type="EMBL" id="JAPEUR010000126">
    <property type="protein sequence ID" value="KAJ4319329.1"/>
    <property type="molecule type" value="Genomic_DNA"/>
</dbReference>
<dbReference type="Proteomes" id="UP001140502">
    <property type="component" value="Unassembled WGS sequence"/>
</dbReference>
<evidence type="ECO:0000313" key="1">
    <source>
        <dbReference type="EMBL" id="KAJ4319329.1"/>
    </source>
</evidence>
<dbReference type="AlphaFoldDB" id="A0A9W8WBZ2"/>
<protein>
    <submittedName>
        <fullName evidence="1">Uncharacterized protein</fullName>
    </submittedName>
</protein>
<dbReference type="OrthoDB" id="5085784at2759"/>